<feature type="region of interest" description="Disordered" evidence="1">
    <location>
        <begin position="1"/>
        <end position="50"/>
    </location>
</feature>
<evidence type="ECO:0000313" key="3">
    <source>
        <dbReference type="Proteomes" id="UP000250235"/>
    </source>
</evidence>
<dbReference type="AlphaFoldDB" id="A0A2Z7A4Q9"/>
<keyword evidence="3" id="KW-1185">Reference proteome</keyword>
<evidence type="ECO:0000313" key="2">
    <source>
        <dbReference type="EMBL" id="KZV16083.1"/>
    </source>
</evidence>
<dbReference type="EMBL" id="KV019584">
    <property type="protein sequence ID" value="KZV16083.1"/>
    <property type="molecule type" value="Genomic_DNA"/>
</dbReference>
<gene>
    <name evidence="2" type="ORF">F511_29008</name>
</gene>
<proteinExistence type="predicted"/>
<feature type="compositionally biased region" description="Low complexity" evidence="1">
    <location>
        <begin position="33"/>
        <end position="43"/>
    </location>
</feature>
<organism evidence="2 3">
    <name type="scientific">Dorcoceras hygrometricum</name>
    <dbReference type="NCBI Taxonomy" id="472368"/>
    <lineage>
        <taxon>Eukaryota</taxon>
        <taxon>Viridiplantae</taxon>
        <taxon>Streptophyta</taxon>
        <taxon>Embryophyta</taxon>
        <taxon>Tracheophyta</taxon>
        <taxon>Spermatophyta</taxon>
        <taxon>Magnoliopsida</taxon>
        <taxon>eudicotyledons</taxon>
        <taxon>Gunneridae</taxon>
        <taxon>Pentapetalae</taxon>
        <taxon>asterids</taxon>
        <taxon>lamiids</taxon>
        <taxon>Lamiales</taxon>
        <taxon>Gesneriaceae</taxon>
        <taxon>Didymocarpoideae</taxon>
        <taxon>Trichosporeae</taxon>
        <taxon>Loxocarpinae</taxon>
        <taxon>Dorcoceras</taxon>
    </lineage>
</organism>
<protein>
    <submittedName>
        <fullName evidence="2">Uncharacterized protein</fullName>
    </submittedName>
</protein>
<reference evidence="2 3" key="1">
    <citation type="journal article" date="2015" name="Proc. Natl. Acad. Sci. U.S.A.">
        <title>The resurrection genome of Boea hygrometrica: A blueprint for survival of dehydration.</title>
        <authorList>
            <person name="Xiao L."/>
            <person name="Yang G."/>
            <person name="Zhang L."/>
            <person name="Yang X."/>
            <person name="Zhao S."/>
            <person name="Ji Z."/>
            <person name="Zhou Q."/>
            <person name="Hu M."/>
            <person name="Wang Y."/>
            <person name="Chen M."/>
            <person name="Xu Y."/>
            <person name="Jin H."/>
            <person name="Xiao X."/>
            <person name="Hu G."/>
            <person name="Bao F."/>
            <person name="Hu Y."/>
            <person name="Wan P."/>
            <person name="Li L."/>
            <person name="Deng X."/>
            <person name="Kuang T."/>
            <person name="Xiang C."/>
            <person name="Zhu J.K."/>
            <person name="Oliver M.J."/>
            <person name="He Y."/>
        </authorList>
    </citation>
    <scope>NUCLEOTIDE SEQUENCE [LARGE SCALE GENOMIC DNA]</scope>
    <source>
        <strain evidence="3">cv. XS01</strain>
    </source>
</reference>
<evidence type="ECO:0000256" key="1">
    <source>
        <dbReference type="SAM" id="MobiDB-lite"/>
    </source>
</evidence>
<dbReference type="Proteomes" id="UP000250235">
    <property type="component" value="Unassembled WGS sequence"/>
</dbReference>
<feature type="compositionally biased region" description="Basic and acidic residues" evidence="1">
    <location>
        <begin position="1"/>
        <end position="24"/>
    </location>
</feature>
<accession>A0A2Z7A4Q9</accession>
<sequence>MRTRGDKRPSRKNDRKVLMADESTKSWADTDSDSTSSSSSSSDSEQEEVHCLMADQSSEDEVFDFANIEFTREDLIDALNDMVKEYKKLSHSFEEIKAENKSCQPLLKSAAYSKFIYQSEMASSLFVNTVHVCFESLLAMDNAGMVAMFESLVDTGLKGIQLAVGPQPLWFRNRNSGLAHRIMVRVSSNMPHDPLGITDSACKNQLIVVSVQYGPFNPYIPIRSTTIGKSRVAIDLIAMHTSWRSNSDIASVTSIGYPRMSASGESSTTMHRLLHASGSHPIPTPYDPNEPLSMSGKKKEMTIEFRLLCDILAKTKSVKAGSFDAITQEKFLMMAAITCGVRINWNRLLFNILKDMVTRGQGKPKVLTEKTVHRYIVLNDKVGMEVVTAEPRVKKTPTKKAASTKRPATDAAVAPMDAVPLQMIAPTPAAPAEQPPVPK</sequence>
<name>A0A2Z7A4Q9_9LAMI</name>
<feature type="region of interest" description="Disordered" evidence="1">
    <location>
        <begin position="394"/>
        <end position="413"/>
    </location>
</feature>